<comment type="caution">
    <text evidence="1">The sequence shown here is derived from an EMBL/GenBank/DDBJ whole genome shotgun (WGS) entry which is preliminary data.</text>
</comment>
<dbReference type="RefSeq" id="WP_281381904.1">
    <property type="nucleotide sequence ID" value="NZ_JACHDS010000001.1"/>
</dbReference>
<reference evidence="1 2" key="1">
    <citation type="submission" date="2020-08" db="EMBL/GenBank/DDBJ databases">
        <title>Sequencing the genomes of 1000 actinobacteria strains.</title>
        <authorList>
            <person name="Klenk H.-P."/>
        </authorList>
    </citation>
    <scope>NUCLEOTIDE SEQUENCE [LARGE SCALE GENOMIC DNA]</scope>
    <source>
        <strain evidence="1 2">DSM 46659</strain>
    </source>
</reference>
<sequence length="44" mass="4802">MFPVSSHPGADWVMVTFDDDQYAPDVLGYGTEGHVVIMHAPGVR</sequence>
<proteinExistence type="predicted"/>
<gene>
    <name evidence="1" type="ORF">HNR23_004988</name>
</gene>
<dbReference type="AlphaFoldDB" id="A0A7W9YMK2"/>
<protein>
    <submittedName>
        <fullName evidence="1">Uncharacterized protein</fullName>
    </submittedName>
</protein>
<accession>A0A7W9YMK2</accession>
<organism evidence="1 2">
    <name type="scientific">Nocardiopsis mwathae</name>
    <dbReference type="NCBI Taxonomy" id="1472723"/>
    <lineage>
        <taxon>Bacteria</taxon>
        <taxon>Bacillati</taxon>
        <taxon>Actinomycetota</taxon>
        <taxon>Actinomycetes</taxon>
        <taxon>Streptosporangiales</taxon>
        <taxon>Nocardiopsidaceae</taxon>
        <taxon>Nocardiopsis</taxon>
    </lineage>
</organism>
<dbReference type="EMBL" id="JACHDS010000001">
    <property type="protein sequence ID" value="MBB6174928.1"/>
    <property type="molecule type" value="Genomic_DNA"/>
</dbReference>
<dbReference type="Proteomes" id="UP000546642">
    <property type="component" value="Unassembled WGS sequence"/>
</dbReference>
<keyword evidence="2" id="KW-1185">Reference proteome</keyword>
<evidence type="ECO:0000313" key="1">
    <source>
        <dbReference type="EMBL" id="MBB6174928.1"/>
    </source>
</evidence>
<name>A0A7W9YMK2_9ACTN</name>
<evidence type="ECO:0000313" key="2">
    <source>
        <dbReference type="Proteomes" id="UP000546642"/>
    </source>
</evidence>